<reference evidence="3" key="1">
    <citation type="submission" date="2020-02" db="EMBL/GenBank/DDBJ databases">
        <authorList>
            <person name="Meier V. D."/>
        </authorList>
    </citation>
    <scope>NUCLEOTIDE SEQUENCE</scope>
    <source>
        <strain evidence="3">AVDCRST_MAG46</strain>
    </source>
</reference>
<gene>
    <name evidence="3" type="ORF">AVDCRST_MAG46-755</name>
</gene>
<dbReference type="EMBL" id="CADCUD010000055">
    <property type="protein sequence ID" value="CAA9319682.1"/>
    <property type="molecule type" value="Genomic_DNA"/>
</dbReference>
<dbReference type="SUPFAM" id="SSF55154">
    <property type="entry name" value="CYTH-like phosphatases"/>
    <property type="match status" value="1"/>
</dbReference>
<dbReference type="SMART" id="SM00880">
    <property type="entry name" value="CHAD"/>
    <property type="match status" value="1"/>
</dbReference>
<dbReference type="InterPro" id="IPR038186">
    <property type="entry name" value="CHAD_dom_sf"/>
</dbReference>
<dbReference type="PROSITE" id="PS51708">
    <property type="entry name" value="CHAD"/>
    <property type="match status" value="1"/>
</dbReference>
<dbReference type="CDD" id="cd07374">
    <property type="entry name" value="CYTH-like_Pase"/>
    <property type="match status" value="1"/>
</dbReference>
<evidence type="ECO:0000259" key="1">
    <source>
        <dbReference type="PROSITE" id="PS51707"/>
    </source>
</evidence>
<dbReference type="Gene3D" id="2.40.320.10">
    <property type="entry name" value="Hypothetical Protein Pfu-838710-001"/>
    <property type="match status" value="1"/>
</dbReference>
<dbReference type="PROSITE" id="PS51707">
    <property type="entry name" value="CYTH"/>
    <property type="match status" value="1"/>
</dbReference>
<dbReference type="InterPro" id="IPR023577">
    <property type="entry name" value="CYTH_domain"/>
</dbReference>
<name>A0A6J4L536_9ACTN</name>
<dbReference type="Pfam" id="PF05235">
    <property type="entry name" value="CHAD"/>
    <property type="match status" value="1"/>
</dbReference>
<dbReference type="InterPro" id="IPR033469">
    <property type="entry name" value="CYTH-like_dom_sf"/>
</dbReference>
<dbReference type="InterPro" id="IPR007899">
    <property type="entry name" value="CHAD_dom"/>
</dbReference>
<evidence type="ECO:0000259" key="2">
    <source>
        <dbReference type="PROSITE" id="PS51708"/>
    </source>
</evidence>
<feature type="domain" description="CYTH" evidence="1">
    <location>
        <begin position="6"/>
        <end position="203"/>
    </location>
</feature>
<proteinExistence type="predicted"/>
<feature type="domain" description="CHAD" evidence="2">
    <location>
        <begin position="214"/>
        <end position="498"/>
    </location>
</feature>
<dbReference type="Gene3D" id="1.40.20.10">
    <property type="entry name" value="CHAD domain"/>
    <property type="match status" value="1"/>
</dbReference>
<organism evidence="3">
    <name type="scientific">uncultured Nocardioidaceae bacterium</name>
    <dbReference type="NCBI Taxonomy" id="253824"/>
    <lineage>
        <taxon>Bacteria</taxon>
        <taxon>Bacillati</taxon>
        <taxon>Actinomycetota</taxon>
        <taxon>Actinomycetes</taxon>
        <taxon>Propionibacteriales</taxon>
        <taxon>Nocardioidaceae</taxon>
        <taxon>environmental samples</taxon>
    </lineage>
</organism>
<dbReference type="AlphaFoldDB" id="A0A6J4L536"/>
<protein>
    <submittedName>
        <fullName evidence="3">CHAD domain containing protein</fullName>
    </submittedName>
</protein>
<dbReference type="PANTHER" id="PTHR39339:SF1">
    <property type="entry name" value="CHAD DOMAIN-CONTAINING PROTEIN"/>
    <property type="match status" value="1"/>
</dbReference>
<dbReference type="SMART" id="SM01118">
    <property type="entry name" value="CYTH"/>
    <property type="match status" value="1"/>
</dbReference>
<evidence type="ECO:0000313" key="3">
    <source>
        <dbReference type="EMBL" id="CAA9319682.1"/>
    </source>
</evidence>
<accession>A0A6J4L536</accession>
<sequence>MVSRRQVETERTYDVPEELTVLPDVVAATDGAIASVTDVGTDDLEATYVDTDDLRLIGRRVTLRRRTGGPDAGWHLKLPVKGDTRQEIHWPLGDGADVPDDVRVAVTALAAGSVLRPVVRLATSRRRRLLSDQAGVALAELLDDQVSATMLDGTSAVTVWREIEVELIDGTPAHLDAVEAALMRAGAQRAAVSSKLARALAGHPALVDGRPLGSGTAGDVLLAYVREQADRLRWADVDLRLDPDGEGVHDMRVQARRLRTALRVNRPLVEQTVGRHLEQELQLLGRVLSPVRDHQVSHDLMAARARSLAPDREARLLSLFENHRASADERSVSGMQAALGAGRYLRLLQDLDGLAAGQGLTGLAAEPAGPVLAAHVRTALRRLGKAAKAVRRATPAERSDRLHDLRKSAKTLRYACEVAEPVHGPSAQLLGQRAKALQTLLGDHLDRVLLAEQLEPLTHAKGATAGDGFLLGSLYGELSTEISAGSKKQARALRRVRSQKATAWLH</sequence>
<dbReference type="PANTHER" id="PTHR39339">
    <property type="entry name" value="SLR1444 PROTEIN"/>
    <property type="match status" value="1"/>
</dbReference>
<dbReference type="Pfam" id="PF01928">
    <property type="entry name" value="CYTH"/>
    <property type="match status" value="1"/>
</dbReference>